<dbReference type="AlphaFoldDB" id="A0A8J7TTD8"/>
<dbReference type="Gene3D" id="3.30.1330.60">
    <property type="entry name" value="OmpA-like domain"/>
    <property type="match status" value="1"/>
</dbReference>
<keyword evidence="2 8" id="KW-0732">Signal</keyword>
<keyword evidence="5 8" id="KW-0998">Cell outer membrane</keyword>
<dbReference type="SUPFAM" id="SSF103088">
    <property type="entry name" value="OmpA-like"/>
    <property type="match status" value="1"/>
</dbReference>
<dbReference type="InterPro" id="IPR050330">
    <property type="entry name" value="Bact_OuterMem_StrucFunc"/>
</dbReference>
<comment type="subunit">
    <text evidence="8">The Tol-Pal system is composed of five core proteins: the inner membrane proteins TolA, TolQ and TolR, the periplasmic protein TolB and the outer membrane protein Pal. They form a network linking the inner and outer membranes and the peptidoglycan layer.</text>
</comment>
<dbReference type="GO" id="GO:0009279">
    <property type="term" value="C:cell outer membrane"/>
    <property type="evidence" value="ECO:0007669"/>
    <property type="project" value="UniProtKB-SubCell"/>
</dbReference>
<dbReference type="HAMAP" id="MF_02204">
    <property type="entry name" value="Pal"/>
    <property type="match status" value="1"/>
</dbReference>
<keyword evidence="4 8" id="KW-0564">Palmitate</keyword>
<keyword evidence="1 8" id="KW-0132">Cell division</keyword>
<evidence type="ECO:0000256" key="1">
    <source>
        <dbReference type="ARBA" id="ARBA00022618"/>
    </source>
</evidence>
<comment type="function">
    <text evidence="8">Part of the Tol-Pal system, which plays a role in outer membrane invagination during cell division and is important for maintaining outer membrane integrity.</text>
</comment>
<evidence type="ECO:0000259" key="10">
    <source>
        <dbReference type="PROSITE" id="PS51123"/>
    </source>
</evidence>
<evidence type="ECO:0000256" key="7">
    <source>
        <dbReference type="ARBA" id="ARBA00023306"/>
    </source>
</evidence>
<dbReference type="InterPro" id="IPR006664">
    <property type="entry name" value="OMP_bac"/>
</dbReference>
<dbReference type="PANTHER" id="PTHR30329">
    <property type="entry name" value="STATOR ELEMENT OF FLAGELLAR MOTOR COMPLEX"/>
    <property type="match status" value="1"/>
</dbReference>
<comment type="caution">
    <text evidence="11">The sequence shown here is derived from an EMBL/GenBank/DDBJ whole genome shotgun (WGS) entry which is preliminary data.</text>
</comment>
<reference evidence="11" key="1">
    <citation type="submission" date="2021-02" db="EMBL/GenBank/DDBJ databases">
        <title>Thiocyanate and organic carbon inputs drive convergent selection for specific autotrophic Afipia and Thiobacillus strains within complex microbiomes.</title>
        <authorList>
            <person name="Huddy R.J."/>
            <person name="Sachdeva R."/>
            <person name="Kadzinga F."/>
            <person name="Kantor R.S."/>
            <person name="Harrison S.T.L."/>
            <person name="Banfield J.F."/>
        </authorList>
    </citation>
    <scope>NUCLEOTIDE SEQUENCE</scope>
    <source>
        <strain evidence="11">SCN18_10_11_15_R4_P_38_20</strain>
    </source>
</reference>
<sequence>MKKLLSALCATLFLTACDTCCEDKAATGGFDINGEATPGSAAEFHQVIGDTVNFGFDKHTLSTEAQTALHKQADWLKKWPQTNVVVEGHCDIRGTTEYNMALGERRAHEVKTFLIGQGIEAKRLETVSYGKEHPVAQGTTEADHAKNRRGVTVLR</sequence>
<dbReference type="PANTHER" id="PTHR30329:SF21">
    <property type="entry name" value="LIPOPROTEIN YIAD-RELATED"/>
    <property type="match status" value="1"/>
</dbReference>
<dbReference type="PROSITE" id="PS51123">
    <property type="entry name" value="OMPA_2"/>
    <property type="match status" value="1"/>
</dbReference>
<dbReference type="Pfam" id="PF00691">
    <property type="entry name" value="OmpA"/>
    <property type="match status" value="1"/>
</dbReference>
<evidence type="ECO:0000256" key="8">
    <source>
        <dbReference type="HAMAP-Rule" id="MF_02204"/>
    </source>
</evidence>
<organism evidence="11 12">
    <name type="scientific">Candidatus Paracaedimonas acanthamoebae</name>
    <dbReference type="NCBI Taxonomy" id="244581"/>
    <lineage>
        <taxon>Bacteria</taxon>
        <taxon>Pseudomonadati</taxon>
        <taxon>Pseudomonadota</taxon>
        <taxon>Alphaproteobacteria</taxon>
        <taxon>Holosporales</taxon>
        <taxon>Caedimonadaceae</taxon>
        <taxon>Candidatus Paracaedimonas</taxon>
    </lineage>
</organism>
<dbReference type="InterPro" id="IPR006665">
    <property type="entry name" value="OmpA-like"/>
</dbReference>
<dbReference type="GO" id="GO:0051301">
    <property type="term" value="P:cell division"/>
    <property type="evidence" value="ECO:0007669"/>
    <property type="project" value="UniProtKB-UniRule"/>
</dbReference>
<proteinExistence type="inferred from homology"/>
<gene>
    <name evidence="8 11" type="primary">pal</name>
    <name evidence="11" type="ORF">J0H12_02480</name>
</gene>
<keyword evidence="7 8" id="KW-0131">Cell cycle</keyword>
<comment type="similarity">
    <text evidence="8">Belongs to the Pal lipoprotein family.</text>
</comment>
<dbReference type="InterPro" id="IPR036737">
    <property type="entry name" value="OmpA-like_sf"/>
</dbReference>
<dbReference type="InterPro" id="IPR039001">
    <property type="entry name" value="Pal"/>
</dbReference>
<dbReference type="PRINTS" id="PR01021">
    <property type="entry name" value="OMPADOMAIN"/>
</dbReference>
<dbReference type="CDD" id="cd07185">
    <property type="entry name" value="OmpA_C-like"/>
    <property type="match status" value="1"/>
</dbReference>
<evidence type="ECO:0000256" key="2">
    <source>
        <dbReference type="ARBA" id="ARBA00022729"/>
    </source>
</evidence>
<dbReference type="NCBIfam" id="TIGR02802">
    <property type="entry name" value="Pal_lipo"/>
    <property type="match status" value="1"/>
</dbReference>
<feature type="domain" description="OmpA-like" evidence="10">
    <location>
        <begin position="41"/>
        <end position="155"/>
    </location>
</feature>
<name>A0A8J7TTD8_9PROT</name>
<evidence type="ECO:0000256" key="5">
    <source>
        <dbReference type="ARBA" id="ARBA00023237"/>
    </source>
</evidence>
<dbReference type="EMBL" id="JAFKGL010000013">
    <property type="protein sequence ID" value="MBN9412780.1"/>
    <property type="molecule type" value="Genomic_DNA"/>
</dbReference>
<feature type="region of interest" description="Disordered" evidence="9">
    <location>
        <begin position="136"/>
        <end position="155"/>
    </location>
</feature>
<keyword evidence="3 8" id="KW-0472">Membrane</keyword>
<protein>
    <recommendedName>
        <fullName evidence="8">Peptidoglycan-associated lipoprotein</fullName>
        <shortName evidence="8">PAL</shortName>
    </recommendedName>
</protein>
<dbReference type="Proteomes" id="UP000664414">
    <property type="component" value="Unassembled WGS sequence"/>
</dbReference>
<keyword evidence="6 8" id="KW-0449">Lipoprotein</keyword>
<accession>A0A8J7TTD8</accession>
<evidence type="ECO:0000256" key="9">
    <source>
        <dbReference type="SAM" id="MobiDB-lite"/>
    </source>
</evidence>
<evidence type="ECO:0000256" key="4">
    <source>
        <dbReference type="ARBA" id="ARBA00023139"/>
    </source>
</evidence>
<evidence type="ECO:0000256" key="3">
    <source>
        <dbReference type="ARBA" id="ARBA00023136"/>
    </source>
</evidence>
<comment type="subcellular location">
    <subcellularLocation>
        <location evidence="8">Cell outer membrane</location>
        <topology evidence="8">Lipid-anchor</topology>
    </subcellularLocation>
</comment>
<evidence type="ECO:0000313" key="12">
    <source>
        <dbReference type="Proteomes" id="UP000664414"/>
    </source>
</evidence>
<dbReference type="PROSITE" id="PS51257">
    <property type="entry name" value="PROKAR_LIPOPROTEIN"/>
    <property type="match status" value="1"/>
</dbReference>
<evidence type="ECO:0000313" key="11">
    <source>
        <dbReference type="EMBL" id="MBN9412780.1"/>
    </source>
</evidence>
<evidence type="ECO:0000256" key="6">
    <source>
        <dbReference type="ARBA" id="ARBA00023288"/>
    </source>
</evidence>
<dbReference type="InterPro" id="IPR014169">
    <property type="entry name" value="Pal_lipo_C"/>
</dbReference>